<keyword evidence="2" id="KW-1185">Reference proteome</keyword>
<reference evidence="1" key="2">
    <citation type="submission" date="2025-08" db="UniProtKB">
        <authorList>
            <consortium name="Ensembl"/>
        </authorList>
    </citation>
    <scope>IDENTIFICATION</scope>
</reference>
<dbReference type="InParanoid" id="H2Y1S5"/>
<dbReference type="Ensembl" id="ENSCINT00000035427.1">
    <property type="protein sequence ID" value="ENSCINP00000035859.1"/>
    <property type="gene ID" value="ENSCING00000019578.1"/>
</dbReference>
<protein>
    <submittedName>
        <fullName evidence="1">Uncharacterized protein</fullName>
    </submittedName>
</protein>
<evidence type="ECO:0000313" key="1">
    <source>
        <dbReference type="Ensembl" id="ENSCINP00000035859.1"/>
    </source>
</evidence>
<reference evidence="1" key="3">
    <citation type="submission" date="2025-09" db="UniProtKB">
        <authorList>
            <consortium name="Ensembl"/>
        </authorList>
    </citation>
    <scope>IDENTIFICATION</scope>
</reference>
<organism evidence="1 2">
    <name type="scientific">Ciona intestinalis</name>
    <name type="common">Transparent sea squirt</name>
    <name type="synonym">Ascidia intestinalis</name>
    <dbReference type="NCBI Taxonomy" id="7719"/>
    <lineage>
        <taxon>Eukaryota</taxon>
        <taxon>Metazoa</taxon>
        <taxon>Chordata</taxon>
        <taxon>Tunicata</taxon>
        <taxon>Ascidiacea</taxon>
        <taxon>Phlebobranchia</taxon>
        <taxon>Cionidae</taxon>
        <taxon>Ciona</taxon>
    </lineage>
</organism>
<name>H2Y1S5_CIOIN</name>
<evidence type="ECO:0000313" key="2">
    <source>
        <dbReference type="Proteomes" id="UP000008144"/>
    </source>
</evidence>
<reference evidence="2" key="1">
    <citation type="journal article" date="2002" name="Science">
        <title>The draft genome of Ciona intestinalis: insights into chordate and vertebrate origins.</title>
        <authorList>
            <person name="Dehal P."/>
            <person name="Satou Y."/>
            <person name="Campbell R.K."/>
            <person name="Chapman J."/>
            <person name="Degnan B."/>
            <person name="De Tomaso A."/>
            <person name="Davidson B."/>
            <person name="Di Gregorio A."/>
            <person name="Gelpke M."/>
            <person name="Goodstein D.M."/>
            <person name="Harafuji N."/>
            <person name="Hastings K.E."/>
            <person name="Ho I."/>
            <person name="Hotta K."/>
            <person name="Huang W."/>
            <person name="Kawashima T."/>
            <person name="Lemaire P."/>
            <person name="Martinez D."/>
            <person name="Meinertzhagen I.A."/>
            <person name="Necula S."/>
            <person name="Nonaka M."/>
            <person name="Putnam N."/>
            <person name="Rash S."/>
            <person name="Saiga H."/>
            <person name="Satake M."/>
            <person name="Terry A."/>
            <person name="Yamada L."/>
            <person name="Wang H.G."/>
            <person name="Awazu S."/>
            <person name="Azumi K."/>
            <person name="Boore J."/>
            <person name="Branno M."/>
            <person name="Chin-Bow S."/>
            <person name="DeSantis R."/>
            <person name="Doyle S."/>
            <person name="Francino P."/>
            <person name="Keys D.N."/>
            <person name="Haga S."/>
            <person name="Hayashi H."/>
            <person name="Hino K."/>
            <person name="Imai K.S."/>
            <person name="Inaba K."/>
            <person name="Kano S."/>
            <person name="Kobayashi K."/>
            <person name="Kobayashi M."/>
            <person name="Lee B.I."/>
            <person name="Makabe K.W."/>
            <person name="Manohar C."/>
            <person name="Matassi G."/>
            <person name="Medina M."/>
            <person name="Mochizuki Y."/>
            <person name="Mount S."/>
            <person name="Morishita T."/>
            <person name="Miura S."/>
            <person name="Nakayama A."/>
            <person name="Nishizaka S."/>
            <person name="Nomoto H."/>
            <person name="Ohta F."/>
            <person name="Oishi K."/>
            <person name="Rigoutsos I."/>
            <person name="Sano M."/>
            <person name="Sasaki A."/>
            <person name="Sasakura Y."/>
            <person name="Shoguchi E."/>
            <person name="Shin-i T."/>
            <person name="Spagnuolo A."/>
            <person name="Stainier D."/>
            <person name="Suzuki M.M."/>
            <person name="Tassy O."/>
            <person name="Takatori N."/>
            <person name="Tokuoka M."/>
            <person name="Yagi K."/>
            <person name="Yoshizaki F."/>
            <person name="Wada S."/>
            <person name="Zhang C."/>
            <person name="Hyatt P.D."/>
            <person name="Larimer F."/>
            <person name="Detter C."/>
            <person name="Doggett N."/>
            <person name="Glavina T."/>
            <person name="Hawkins T."/>
            <person name="Richardson P."/>
            <person name="Lucas S."/>
            <person name="Kohara Y."/>
            <person name="Levine M."/>
            <person name="Satoh N."/>
            <person name="Rokhsar D.S."/>
        </authorList>
    </citation>
    <scope>NUCLEOTIDE SEQUENCE [LARGE SCALE GENOMIC DNA]</scope>
</reference>
<dbReference type="Proteomes" id="UP000008144">
    <property type="component" value="Unassembled WGS sequence"/>
</dbReference>
<proteinExistence type="predicted"/>
<sequence>MVDVVRVATCVSVHWSHVWSSVPTATEALGMQTRSFPQATSFISLYTHHLPLPASVFVARVLTSTVGCV</sequence>
<accession>H2Y1S5</accession>
<dbReference type="AlphaFoldDB" id="H2Y1S5"/>
<dbReference type="HOGENOM" id="CLU_2782355_0_0_1"/>